<keyword evidence="7 9" id="KW-0460">Magnesium</keyword>
<dbReference type="SMART" id="SM00098">
    <property type="entry name" value="alkPPc"/>
    <property type="match status" value="1"/>
</dbReference>
<comment type="similarity">
    <text evidence="1 10">Belongs to the alkaline phosphatase family.</text>
</comment>
<dbReference type="GO" id="GO:0046872">
    <property type="term" value="F:metal ion binding"/>
    <property type="evidence" value="ECO:0007669"/>
    <property type="project" value="UniProtKB-KW"/>
</dbReference>
<dbReference type="VEuPathDB" id="FungiDB:SJAG_02853"/>
<dbReference type="GO" id="GO:0106219">
    <property type="term" value="F:zinc ion sensor activity"/>
    <property type="evidence" value="ECO:0007669"/>
    <property type="project" value="EnsemblFungi"/>
</dbReference>
<dbReference type="EMBL" id="KE651166">
    <property type="protein sequence ID" value="EEB07749.1"/>
    <property type="molecule type" value="Genomic_DNA"/>
</dbReference>
<feature type="binding site" evidence="9">
    <location>
        <position position="69"/>
    </location>
    <ligand>
        <name>Mg(2+)</name>
        <dbReference type="ChEBI" id="CHEBI:18420"/>
    </ligand>
</feature>
<evidence type="ECO:0000313" key="14">
    <source>
        <dbReference type="JaponicusDB" id="SJAG_02853"/>
    </source>
</evidence>
<dbReference type="SUPFAM" id="SSF53649">
    <property type="entry name" value="Alkaline phosphatase-like"/>
    <property type="match status" value="1"/>
</dbReference>
<feature type="transmembrane region" description="Helical" evidence="12">
    <location>
        <begin position="28"/>
        <end position="45"/>
    </location>
</feature>
<feature type="binding site" evidence="9">
    <location>
        <position position="458"/>
    </location>
    <ligand>
        <name>Zn(2+)</name>
        <dbReference type="ChEBI" id="CHEBI:29105"/>
        <label>2</label>
    </ligand>
</feature>
<dbReference type="RefSeq" id="XP_002174042.1">
    <property type="nucleotide sequence ID" value="XM_002174006.2"/>
</dbReference>
<dbReference type="Gene3D" id="3.40.720.10">
    <property type="entry name" value="Alkaline Phosphatase, subunit A"/>
    <property type="match status" value="1"/>
</dbReference>
<dbReference type="Pfam" id="PF00245">
    <property type="entry name" value="Alk_phosphatase"/>
    <property type="match status" value="1"/>
</dbReference>
<evidence type="ECO:0000256" key="10">
    <source>
        <dbReference type="RuleBase" id="RU003946"/>
    </source>
</evidence>
<dbReference type="CDD" id="cd16012">
    <property type="entry name" value="ALP"/>
    <property type="match status" value="1"/>
</dbReference>
<feature type="binding site" evidence="9">
    <location>
        <position position="353"/>
    </location>
    <ligand>
        <name>Zn(2+)</name>
        <dbReference type="ChEBI" id="CHEBI:29105"/>
        <label>1</label>
    </ligand>
</feature>
<organism evidence="13 15">
    <name type="scientific">Schizosaccharomyces japonicus (strain yFS275 / FY16936)</name>
    <name type="common">Fission yeast</name>
    <dbReference type="NCBI Taxonomy" id="402676"/>
    <lineage>
        <taxon>Eukaryota</taxon>
        <taxon>Fungi</taxon>
        <taxon>Dikarya</taxon>
        <taxon>Ascomycota</taxon>
        <taxon>Taphrinomycotina</taxon>
        <taxon>Schizosaccharomycetes</taxon>
        <taxon>Schizosaccharomycetales</taxon>
        <taxon>Schizosaccharomycetaceae</taxon>
        <taxon>Schizosaccharomyces</taxon>
    </lineage>
</organism>
<dbReference type="Proteomes" id="UP000001744">
    <property type="component" value="Unassembled WGS sequence"/>
</dbReference>
<dbReference type="GO" id="GO:0004035">
    <property type="term" value="F:alkaline phosphatase activity"/>
    <property type="evidence" value="ECO:0000318"/>
    <property type="project" value="GO_Central"/>
</dbReference>
<keyword evidence="12" id="KW-1133">Transmembrane helix</keyword>
<reference evidence="13 15" key="1">
    <citation type="journal article" date="2011" name="Science">
        <title>Comparative functional genomics of the fission yeasts.</title>
        <authorList>
            <person name="Rhind N."/>
            <person name="Chen Z."/>
            <person name="Yassour M."/>
            <person name="Thompson D.A."/>
            <person name="Haas B.J."/>
            <person name="Habib N."/>
            <person name="Wapinski I."/>
            <person name="Roy S."/>
            <person name="Lin M.F."/>
            <person name="Heiman D.I."/>
            <person name="Young S.K."/>
            <person name="Furuya K."/>
            <person name="Guo Y."/>
            <person name="Pidoux A."/>
            <person name="Chen H.M."/>
            <person name="Robbertse B."/>
            <person name="Goldberg J.M."/>
            <person name="Aoki K."/>
            <person name="Bayne E.H."/>
            <person name="Berlin A.M."/>
            <person name="Desjardins C.A."/>
            <person name="Dobbs E."/>
            <person name="Dukaj L."/>
            <person name="Fan L."/>
            <person name="FitzGerald M.G."/>
            <person name="French C."/>
            <person name="Gujja S."/>
            <person name="Hansen K."/>
            <person name="Keifenheim D."/>
            <person name="Levin J.Z."/>
            <person name="Mosher R.A."/>
            <person name="Mueller C.A."/>
            <person name="Pfiffner J."/>
            <person name="Priest M."/>
            <person name="Russ C."/>
            <person name="Smialowska A."/>
            <person name="Swoboda P."/>
            <person name="Sykes S.M."/>
            <person name="Vaughn M."/>
            <person name="Vengrova S."/>
            <person name="Yoder R."/>
            <person name="Zeng Q."/>
            <person name="Allshire R."/>
            <person name="Baulcombe D."/>
            <person name="Birren B.W."/>
            <person name="Brown W."/>
            <person name="Ekwall K."/>
            <person name="Kellis M."/>
            <person name="Leatherwood J."/>
            <person name="Levin H."/>
            <person name="Margalit H."/>
            <person name="Martienssen R."/>
            <person name="Nieduszynski C.A."/>
            <person name="Spatafora J.W."/>
            <person name="Friedman N."/>
            <person name="Dalgaard J.Z."/>
            <person name="Baumann P."/>
            <person name="Niki H."/>
            <person name="Regev A."/>
            <person name="Nusbaum C."/>
        </authorList>
    </citation>
    <scope>NUCLEOTIDE SEQUENCE [LARGE SCALE GENOMIC DNA]</scope>
    <source>
        <strain evidence="15">yFS275 / FY16936</strain>
    </source>
</reference>
<evidence type="ECO:0000313" key="15">
    <source>
        <dbReference type="Proteomes" id="UP000001744"/>
    </source>
</evidence>
<name>B6K1C8_SCHJY</name>
<evidence type="ECO:0000256" key="3">
    <source>
        <dbReference type="ARBA" id="ARBA00022553"/>
    </source>
</evidence>
<keyword evidence="6 9" id="KW-0862">Zinc</keyword>
<evidence type="ECO:0000256" key="4">
    <source>
        <dbReference type="ARBA" id="ARBA00022723"/>
    </source>
</evidence>
<keyword evidence="4 9" id="KW-0479">Metal-binding</keyword>
<feature type="binding site" evidence="9">
    <location>
        <position position="69"/>
    </location>
    <ligand>
        <name>Zn(2+)</name>
        <dbReference type="ChEBI" id="CHEBI:29105"/>
        <label>2</label>
    </ligand>
</feature>
<dbReference type="GO" id="GO:0000329">
    <property type="term" value="C:fungal-type vacuole membrane"/>
    <property type="evidence" value="ECO:0000318"/>
    <property type="project" value="GO_Central"/>
</dbReference>
<accession>B6K1C8</accession>
<dbReference type="InterPro" id="IPR001952">
    <property type="entry name" value="Alkaline_phosphatase"/>
</dbReference>
<proteinExistence type="inferred from homology"/>
<dbReference type="Gene3D" id="1.10.60.40">
    <property type="match status" value="1"/>
</dbReference>
<dbReference type="EC" id="3.1.3.1" evidence="2 11"/>
<dbReference type="JaponicusDB" id="SJAG_02853">
    <property type="gene designation" value="pho8"/>
</dbReference>
<keyword evidence="3" id="KW-0597">Phosphoprotein</keyword>
<comment type="cofactor">
    <cofactor evidence="9">
        <name>Mg(2+)</name>
        <dbReference type="ChEBI" id="CHEBI:18420"/>
    </cofactor>
    <text evidence="9">Binds 1 Mg(2+) ion.</text>
</comment>
<dbReference type="PANTHER" id="PTHR11596:SF5">
    <property type="entry name" value="ALKALINE PHOSPHATASE"/>
    <property type="match status" value="1"/>
</dbReference>
<dbReference type="InterPro" id="IPR017850">
    <property type="entry name" value="Alkaline_phosphatase_core_sf"/>
</dbReference>
<feature type="binding site" evidence="9">
    <location>
        <position position="169"/>
    </location>
    <ligand>
        <name>Mg(2+)</name>
        <dbReference type="ChEBI" id="CHEBI:18420"/>
    </ligand>
</feature>
<evidence type="ECO:0000256" key="11">
    <source>
        <dbReference type="RuleBase" id="RU003947"/>
    </source>
</evidence>
<dbReference type="PANTHER" id="PTHR11596">
    <property type="entry name" value="ALKALINE PHOSPHATASE"/>
    <property type="match status" value="1"/>
</dbReference>
<evidence type="ECO:0000256" key="9">
    <source>
        <dbReference type="PIRSR" id="PIRSR601952-2"/>
    </source>
</evidence>
<feature type="binding site" evidence="9">
    <location>
        <position position="352"/>
    </location>
    <ligand>
        <name>Zn(2+)</name>
        <dbReference type="ChEBI" id="CHEBI:29105"/>
        <label>2</label>
    </ligand>
</feature>
<evidence type="ECO:0000256" key="2">
    <source>
        <dbReference type="ARBA" id="ARBA00012647"/>
    </source>
</evidence>
<dbReference type="eggNOG" id="KOG4126">
    <property type="taxonomic scope" value="Eukaryota"/>
</dbReference>
<dbReference type="PRINTS" id="PR00113">
    <property type="entry name" value="ALKPHPHTASE"/>
</dbReference>
<dbReference type="InterPro" id="IPR018299">
    <property type="entry name" value="Alkaline_phosphatase_AS"/>
</dbReference>
<dbReference type="OMA" id="KAAGYMT"/>
<evidence type="ECO:0000313" key="13">
    <source>
        <dbReference type="EMBL" id="EEB07749.1"/>
    </source>
</evidence>
<protein>
    <recommendedName>
        <fullName evidence="2 11">Alkaline phosphatase</fullName>
        <ecNumber evidence="2 11">3.1.3.1</ecNumber>
    </recommendedName>
</protein>
<evidence type="ECO:0000256" key="1">
    <source>
        <dbReference type="ARBA" id="ARBA00005984"/>
    </source>
</evidence>
<evidence type="ECO:0000256" key="8">
    <source>
        <dbReference type="PIRSR" id="PIRSR601952-1"/>
    </source>
</evidence>
<dbReference type="STRING" id="402676.B6K1C8"/>
<evidence type="ECO:0000256" key="7">
    <source>
        <dbReference type="ARBA" id="ARBA00022842"/>
    </source>
</evidence>
<keyword evidence="15" id="KW-1185">Reference proteome</keyword>
<evidence type="ECO:0000256" key="6">
    <source>
        <dbReference type="ARBA" id="ARBA00022833"/>
    </source>
</evidence>
<dbReference type="PROSITE" id="PS00123">
    <property type="entry name" value="ALKALINE_PHOSPHATASE"/>
    <property type="match status" value="1"/>
</dbReference>
<feature type="binding site" evidence="9">
    <location>
        <position position="311"/>
    </location>
    <ligand>
        <name>Zn(2+)</name>
        <dbReference type="ChEBI" id="CHEBI:29105"/>
        <label>2</label>
    </ligand>
</feature>
<gene>
    <name evidence="14" type="primary">pho8</name>
    <name evidence="13" type="ORF">SJAG_02853</name>
</gene>
<sequence>MPSETSPLLPTSNAQPVRPRTRIFTRKNVFILALAITATLLFFLPHSKSQNPTPAPDTKPRNVIMMVSDGMGPASLALVRGLQKYRTHDESLTLNLDKHLLGSSRTRSSSSLITDSAAGATAFSCATKSYNGAIAVTDDHNACGTVLEAAKDAGYMTGIVVTSRLTDATPASFSAHASHRSMQDLIAEYQVGMGPLGRSVDLFFGGGLCSFLPNTSLSSCRSDDKDLIDYAANEQNFTVLLDRSSFDEVSTNQLPILGIFSDYHLNFNVDRDNTQQPALSEMVAKALDILTEATKDSEKGFFLLVEGSRIDMAAHNNDPVGHVYDVIEYDRTFGDIVDYAKSHQTVVVSTSDHETGGLTVGRQLTDDYPVYRWFPEYLAEGTHSVEYLARALYATELSNDRLPKYVRETILPGLGVVSPNEEEVLSVMEAGKDLNKLILALSNVISRRAEIGWSTHGHTAVDVNIYGYGPHVKRLRGNHENTEVGALLQAALGVSLDAVTARLSNATVVGNQLLLSEDLRAFEETDSYLGCHQDL</sequence>
<dbReference type="HOGENOM" id="CLU_008539_6_0_1"/>
<evidence type="ECO:0000256" key="12">
    <source>
        <dbReference type="SAM" id="Phobius"/>
    </source>
</evidence>
<feature type="active site" description="Phosphoserine intermediate" evidence="8">
    <location>
        <position position="116"/>
    </location>
</feature>
<comment type="cofactor">
    <cofactor evidence="9">
        <name>Zn(2+)</name>
        <dbReference type="ChEBI" id="CHEBI:29105"/>
    </cofactor>
    <text evidence="9">Binds 2 Zn(2+) ions.</text>
</comment>
<evidence type="ECO:0000256" key="5">
    <source>
        <dbReference type="ARBA" id="ARBA00022801"/>
    </source>
</evidence>
<dbReference type="AlphaFoldDB" id="B6K1C8"/>
<feature type="binding site" evidence="9">
    <location>
        <position position="306"/>
    </location>
    <ligand>
        <name>Mg(2+)</name>
        <dbReference type="ChEBI" id="CHEBI:18420"/>
    </ligand>
</feature>
<feature type="binding site" evidence="9">
    <location>
        <position position="315"/>
    </location>
    <ligand>
        <name>Zn(2+)</name>
        <dbReference type="ChEBI" id="CHEBI:29105"/>
        <label>2</label>
    </ligand>
</feature>
<feature type="binding site" evidence="9">
    <location>
        <position position="167"/>
    </location>
    <ligand>
        <name>Mg(2+)</name>
        <dbReference type="ChEBI" id="CHEBI:18420"/>
    </ligand>
</feature>
<keyword evidence="12" id="KW-0812">Transmembrane</keyword>
<comment type="catalytic activity">
    <reaction evidence="11">
        <text>a phosphate monoester + H2O = an alcohol + phosphate</text>
        <dbReference type="Rhea" id="RHEA:15017"/>
        <dbReference type="ChEBI" id="CHEBI:15377"/>
        <dbReference type="ChEBI" id="CHEBI:30879"/>
        <dbReference type="ChEBI" id="CHEBI:43474"/>
        <dbReference type="ChEBI" id="CHEBI:67140"/>
        <dbReference type="EC" id="3.1.3.1"/>
    </reaction>
</comment>
<keyword evidence="12" id="KW-0472">Membrane</keyword>
<dbReference type="OrthoDB" id="7392499at2759"/>
<keyword evidence="5 11" id="KW-0378">Hydrolase</keyword>
<dbReference type="GeneID" id="7048537"/>